<dbReference type="PANTHER" id="PTHR47677:SF1">
    <property type="entry name" value="CYTOCHROME C OXIDASE ASSEMBLY FACTOR 6"/>
    <property type="match status" value="1"/>
</dbReference>
<feature type="region of interest" description="Disordered" evidence="5">
    <location>
        <begin position="116"/>
        <end position="137"/>
    </location>
</feature>
<dbReference type="InterPro" id="IPR036549">
    <property type="entry name" value="CX6/COA6-like_sf"/>
</dbReference>
<dbReference type="OrthoDB" id="5545577at2759"/>
<keyword evidence="3" id="KW-0496">Mitochondrion</keyword>
<evidence type="ECO:0000256" key="4">
    <source>
        <dbReference type="ARBA" id="ARBA00023157"/>
    </source>
</evidence>
<evidence type="ECO:0000313" key="7">
    <source>
        <dbReference type="Proteomes" id="UP000785200"/>
    </source>
</evidence>
<gene>
    <name evidence="6" type="ORF">D0Z07_7021</name>
</gene>
<dbReference type="Pfam" id="PF02297">
    <property type="entry name" value="COX6B"/>
    <property type="match status" value="1"/>
</dbReference>
<dbReference type="PANTHER" id="PTHR47677">
    <property type="entry name" value="CYTOCHROME C OXIDASE ASSEMBLY FACTOR 6"/>
    <property type="match status" value="1"/>
</dbReference>
<dbReference type="AlphaFoldDB" id="A0A9P6VGD7"/>
<sequence length="137" mass="14922">MGLWSSSDKPIPPAPKISSDGAPIAPDRSQRARCWEGRDAYFRCLDKNGIVDSITEKDKAEKGCAVEGRGFEANCASSWAGGKALGAIVDWVVPQVTYFKKRRVMEYQRNQTLEKLKAEGATEMPGQIGPPGPGQRP</sequence>
<dbReference type="Gene3D" id="1.10.10.140">
    <property type="entry name" value="Cytochrome c oxidase, subunit VIb"/>
    <property type="match status" value="1"/>
</dbReference>
<dbReference type="Proteomes" id="UP000785200">
    <property type="component" value="Unassembled WGS sequence"/>
</dbReference>
<evidence type="ECO:0000256" key="5">
    <source>
        <dbReference type="SAM" id="MobiDB-lite"/>
    </source>
</evidence>
<dbReference type="InterPro" id="IPR048280">
    <property type="entry name" value="COX6B-like"/>
</dbReference>
<dbReference type="SUPFAM" id="SSF47694">
    <property type="entry name" value="Cytochrome c oxidase subunit h"/>
    <property type="match status" value="1"/>
</dbReference>
<organism evidence="6 7">
    <name type="scientific">Hyphodiscus hymeniophilus</name>
    <dbReference type="NCBI Taxonomy" id="353542"/>
    <lineage>
        <taxon>Eukaryota</taxon>
        <taxon>Fungi</taxon>
        <taxon>Dikarya</taxon>
        <taxon>Ascomycota</taxon>
        <taxon>Pezizomycotina</taxon>
        <taxon>Leotiomycetes</taxon>
        <taxon>Helotiales</taxon>
        <taxon>Hyphodiscaceae</taxon>
        <taxon>Hyphodiscus</taxon>
    </lineage>
</organism>
<dbReference type="GO" id="GO:0005758">
    <property type="term" value="C:mitochondrial intermembrane space"/>
    <property type="evidence" value="ECO:0007669"/>
    <property type="project" value="TreeGrafter"/>
</dbReference>
<dbReference type="EMBL" id="VNKQ01000013">
    <property type="protein sequence ID" value="KAG0647423.1"/>
    <property type="molecule type" value="Genomic_DNA"/>
</dbReference>
<comment type="caution">
    <text evidence="6">The sequence shown here is derived from an EMBL/GenBank/DDBJ whole genome shotgun (WGS) entry which is preliminary data.</text>
</comment>
<evidence type="ECO:0000256" key="1">
    <source>
        <dbReference type="ARBA" id="ARBA00004173"/>
    </source>
</evidence>
<dbReference type="InterPro" id="IPR048281">
    <property type="entry name" value="COA6_fun"/>
</dbReference>
<evidence type="ECO:0000313" key="6">
    <source>
        <dbReference type="EMBL" id="KAG0647423.1"/>
    </source>
</evidence>
<feature type="compositionally biased region" description="Pro residues" evidence="5">
    <location>
        <begin position="128"/>
        <end position="137"/>
    </location>
</feature>
<dbReference type="GO" id="GO:0033617">
    <property type="term" value="P:mitochondrial respiratory chain complex IV assembly"/>
    <property type="evidence" value="ECO:0007669"/>
    <property type="project" value="TreeGrafter"/>
</dbReference>
<comment type="subcellular location">
    <subcellularLocation>
        <location evidence="1">Mitochondrion</location>
    </subcellularLocation>
</comment>
<reference evidence="6" key="1">
    <citation type="submission" date="2019-07" db="EMBL/GenBank/DDBJ databases">
        <title>Hyphodiscus hymeniophilus genome sequencing and assembly.</title>
        <authorList>
            <person name="Kramer G."/>
            <person name="Nodwell J."/>
        </authorList>
    </citation>
    <scope>NUCLEOTIDE SEQUENCE</scope>
    <source>
        <strain evidence="6">ATCC 34498</strain>
    </source>
</reference>
<name>A0A9P6VGD7_9HELO</name>
<proteinExistence type="inferred from homology"/>
<protein>
    <submittedName>
        <fullName evidence="6">Cytochrome c oxidase subunit 6B new16</fullName>
    </submittedName>
</protein>
<feature type="region of interest" description="Disordered" evidence="5">
    <location>
        <begin position="1"/>
        <end position="29"/>
    </location>
</feature>
<evidence type="ECO:0000256" key="2">
    <source>
        <dbReference type="ARBA" id="ARBA00006425"/>
    </source>
</evidence>
<evidence type="ECO:0000256" key="3">
    <source>
        <dbReference type="ARBA" id="ARBA00023128"/>
    </source>
</evidence>
<keyword evidence="7" id="KW-1185">Reference proteome</keyword>
<comment type="similarity">
    <text evidence="2">Belongs to the cytochrome c oxidase subunit 6B family.</text>
</comment>
<keyword evidence="4" id="KW-1015">Disulfide bond</keyword>
<accession>A0A9P6VGD7</accession>